<dbReference type="SUPFAM" id="SSF117892">
    <property type="entry name" value="Band 7/SPFH domain"/>
    <property type="match status" value="1"/>
</dbReference>
<dbReference type="SMART" id="SM00244">
    <property type="entry name" value="PHB"/>
    <property type="match status" value="1"/>
</dbReference>
<gene>
    <name evidence="1" type="ORF">SCF082_LOCUS36070</name>
</gene>
<dbReference type="EMBL" id="CAXAMM010035136">
    <property type="protein sequence ID" value="CAK9073872.1"/>
    <property type="molecule type" value="Genomic_DNA"/>
</dbReference>
<dbReference type="InterPro" id="IPR001107">
    <property type="entry name" value="Band_7"/>
</dbReference>
<organism evidence="1 2">
    <name type="scientific">Durusdinium trenchii</name>
    <dbReference type="NCBI Taxonomy" id="1381693"/>
    <lineage>
        <taxon>Eukaryota</taxon>
        <taxon>Sar</taxon>
        <taxon>Alveolata</taxon>
        <taxon>Dinophyceae</taxon>
        <taxon>Suessiales</taxon>
        <taxon>Symbiodiniaceae</taxon>
        <taxon>Durusdinium</taxon>
    </lineage>
</organism>
<comment type="caution">
    <text evidence="1">The sequence shown here is derived from an EMBL/GenBank/DDBJ whole genome shotgun (WGS) entry which is preliminary data.</text>
</comment>
<dbReference type="CDD" id="cd03407">
    <property type="entry name" value="SPFH_like_u4"/>
    <property type="match status" value="1"/>
</dbReference>
<dbReference type="PANTHER" id="PTHR43327:SF10">
    <property type="entry name" value="STOMATIN-LIKE PROTEIN 2, MITOCHONDRIAL"/>
    <property type="match status" value="1"/>
</dbReference>
<reference evidence="1 2" key="1">
    <citation type="submission" date="2024-02" db="EMBL/GenBank/DDBJ databases">
        <authorList>
            <person name="Chen Y."/>
            <person name="Shah S."/>
            <person name="Dougan E. K."/>
            <person name="Thang M."/>
            <person name="Chan C."/>
        </authorList>
    </citation>
    <scope>NUCLEOTIDE SEQUENCE [LARGE SCALE GENOMIC DNA]</scope>
</reference>
<protein>
    <submittedName>
        <fullName evidence="1">Hypersensitive-induced response protein-like protein 2</fullName>
    </submittedName>
</protein>
<evidence type="ECO:0000313" key="1">
    <source>
        <dbReference type="EMBL" id="CAK9073872.1"/>
    </source>
</evidence>
<dbReference type="InterPro" id="IPR050710">
    <property type="entry name" value="Band7/mec-2_domain"/>
</dbReference>
<dbReference type="Proteomes" id="UP001642464">
    <property type="component" value="Unassembled WGS sequence"/>
</dbReference>
<dbReference type="PANTHER" id="PTHR43327">
    <property type="entry name" value="STOMATIN-LIKE PROTEIN 2, MITOCHONDRIAL"/>
    <property type="match status" value="1"/>
</dbReference>
<accession>A0ABP0PCV3</accession>
<name>A0ABP0PCV3_9DINO</name>
<proteinExistence type="predicted"/>
<dbReference type="InterPro" id="IPR036013">
    <property type="entry name" value="Band_7/SPFH_dom_sf"/>
</dbReference>
<dbReference type="Gene3D" id="3.30.479.30">
    <property type="entry name" value="Band 7 domain"/>
    <property type="match status" value="1"/>
</dbReference>
<keyword evidence="2" id="KW-1185">Reference proteome</keyword>
<dbReference type="Pfam" id="PF01145">
    <property type="entry name" value="Band_7"/>
    <property type="match status" value="1"/>
</dbReference>
<sequence length="290" mass="31557">MAICIPSCVATGNVGVIQACGEYKGIQEPGCMCLCFPWRTVKVVSMAVEQIPVNSDCKTKDNVTVTVVTAVQYRIQKDKVKVAVFDIANPESQIRAEVDSVLRSTLPTLTLDESYEAKEKMVAEILESVKEPMGRYGYEIINVLVTDIRPEKSVLKAMNDINASRRQREAAFEKGEADKLLKIKASEADAEAKRLAGVGMAQMRAAMAEGYQDSMMFMKESGMSEKEAMHMMILTQYLDTLKDFASTHNSIVVPHGPSSVGGLESQIRSGLLTSAAPQQKAMKGAMCGAA</sequence>
<evidence type="ECO:0000313" key="2">
    <source>
        <dbReference type="Proteomes" id="UP001642464"/>
    </source>
</evidence>